<feature type="domain" description="DALR anticodon binding" evidence="7">
    <location>
        <begin position="214"/>
        <end position="351"/>
    </location>
</feature>
<dbReference type="InterPro" id="IPR009080">
    <property type="entry name" value="tRNAsynth_Ia_anticodon-bd"/>
</dbReference>
<dbReference type="SMART" id="SM01016">
    <property type="entry name" value="Arg_tRNA_synt_N"/>
    <property type="match status" value="1"/>
</dbReference>
<dbReference type="GO" id="GO:0006420">
    <property type="term" value="P:arginyl-tRNA aminoacylation"/>
    <property type="evidence" value="ECO:0007669"/>
    <property type="project" value="InterPro"/>
</dbReference>
<accession>A0A2J7YXW9</accession>
<dbReference type="Proteomes" id="UP000236520">
    <property type="component" value="Unassembled WGS sequence"/>
</dbReference>
<keyword evidence="10" id="KW-1185">Reference proteome</keyword>
<organism evidence="9 10">
    <name type="scientific">Streptomyces malaysiensis</name>
    <dbReference type="NCBI Taxonomy" id="92644"/>
    <lineage>
        <taxon>Bacteria</taxon>
        <taxon>Bacillati</taxon>
        <taxon>Actinomycetota</taxon>
        <taxon>Actinomycetes</taxon>
        <taxon>Kitasatosporales</taxon>
        <taxon>Streptomycetaceae</taxon>
        <taxon>Streptomyces</taxon>
        <taxon>Streptomyces violaceusniger group</taxon>
    </lineage>
</organism>
<evidence type="ECO:0000256" key="1">
    <source>
        <dbReference type="ARBA" id="ARBA00012837"/>
    </source>
</evidence>
<dbReference type="SUPFAM" id="SSF47323">
    <property type="entry name" value="Anticodon-binding domain of a subclass of class I aminoacyl-tRNA synthetases"/>
    <property type="match status" value="1"/>
</dbReference>
<evidence type="ECO:0000313" key="9">
    <source>
        <dbReference type="EMBL" id="PNG92874.1"/>
    </source>
</evidence>
<dbReference type="AlphaFoldDB" id="A0A2J7YXW9"/>
<keyword evidence="3" id="KW-0547">Nucleotide-binding</keyword>
<dbReference type="SUPFAM" id="SSF55190">
    <property type="entry name" value="Arginyl-tRNA synthetase (ArgRS), N-terminal 'additional' domain"/>
    <property type="match status" value="1"/>
</dbReference>
<keyword evidence="2" id="KW-0436">Ligase</keyword>
<comment type="caution">
    <text evidence="9">The sequence shown here is derived from an EMBL/GenBank/DDBJ whole genome shotgun (WGS) entry which is preliminary data.</text>
</comment>
<dbReference type="InterPro" id="IPR008909">
    <property type="entry name" value="DALR_anticod-bd"/>
</dbReference>
<dbReference type="PANTHER" id="PTHR11956:SF5">
    <property type="entry name" value="ARGININE--TRNA LIGASE, CYTOPLASMIC"/>
    <property type="match status" value="1"/>
</dbReference>
<dbReference type="GO" id="GO:0005524">
    <property type="term" value="F:ATP binding"/>
    <property type="evidence" value="ECO:0007669"/>
    <property type="project" value="UniProtKB-KW"/>
</dbReference>
<dbReference type="PANTHER" id="PTHR11956">
    <property type="entry name" value="ARGINYL-TRNA SYNTHETASE"/>
    <property type="match status" value="1"/>
</dbReference>
<name>A0A2J7YXW9_STRMQ</name>
<sequence>MTPAQLSRTVLHTVRRAVEDDELCVAVPERVKVRTPPRPGCGDYATNVALLLARGERGERGEGDALVIAEVLRRRLLRTPGIARVDIAAPGFLNITLDAGSHGELVRTVVSDGLRYGHGDSLAGVSVPLGASDEVRAALVAHVVRGLVAAAGGVVVPGHGPVVRPSPLSGRDLLTRLGPDAARWALLRPAGHDLPDLDPSRLLSQREDNPLFRVQYAHARTRALMRNAGQLGLAPEPQPESGAAYDHPAEIGLLALLADHPRTIEAAARHRAPDRLARHLVAVADAFFRFQELVQDLFQDLSHDRLQSSRPSSRQSKPPAVHRARPALADATGAVLAGGLHLLGISAPDHL</sequence>
<protein>
    <recommendedName>
        <fullName evidence="1">arginine--tRNA ligase</fullName>
        <ecNumber evidence="1">6.1.1.19</ecNumber>
    </recommendedName>
</protein>
<dbReference type="Pfam" id="PF03485">
    <property type="entry name" value="Arg_tRNA_synt_N"/>
    <property type="match status" value="1"/>
</dbReference>
<dbReference type="GO" id="GO:0004814">
    <property type="term" value="F:arginine-tRNA ligase activity"/>
    <property type="evidence" value="ECO:0007669"/>
    <property type="project" value="UniProtKB-EC"/>
</dbReference>
<evidence type="ECO:0000256" key="6">
    <source>
        <dbReference type="SAM" id="MobiDB-lite"/>
    </source>
</evidence>
<keyword evidence="4" id="KW-0067">ATP-binding</keyword>
<dbReference type="SMART" id="SM00836">
    <property type="entry name" value="DALR_1"/>
    <property type="match status" value="1"/>
</dbReference>
<dbReference type="InterPro" id="IPR005148">
    <property type="entry name" value="Arg-tRNA-synth_N"/>
</dbReference>
<evidence type="ECO:0000313" key="10">
    <source>
        <dbReference type="Proteomes" id="UP000236520"/>
    </source>
</evidence>
<evidence type="ECO:0000259" key="7">
    <source>
        <dbReference type="SMART" id="SM00836"/>
    </source>
</evidence>
<dbReference type="Gene3D" id="1.10.730.10">
    <property type="entry name" value="Isoleucyl-tRNA Synthetase, Domain 1"/>
    <property type="match status" value="1"/>
</dbReference>
<dbReference type="GO" id="GO:0005737">
    <property type="term" value="C:cytoplasm"/>
    <property type="evidence" value="ECO:0007669"/>
    <property type="project" value="InterPro"/>
</dbReference>
<feature type="compositionally biased region" description="Low complexity" evidence="6">
    <location>
        <begin position="308"/>
        <end position="319"/>
    </location>
</feature>
<dbReference type="Gene3D" id="3.30.1360.70">
    <property type="entry name" value="Arginyl tRNA synthetase N-terminal domain"/>
    <property type="match status" value="1"/>
</dbReference>
<evidence type="ECO:0000256" key="4">
    <source>
        <dbReference type="ARBA" id="ARBA00022840"/>
    </source>
</evidence>
<feature type="domain" description="Arginyl tRNA synthetase N-terminal" evidence="8">
    <location>
        <begin position="4"/>
        <end position="97"/>
    </location>
</feature>
<dbReference type="NCBIfam" id="NF045898">
    <property type="entry name" value="ArgS_rel_codon"/>
    <property type="match status" value="1"/>
</dbReference>
<dbReference type="EMBL" id="LJIW01000002">
    <property type="protein sequence ID" value="PNG92874.1"/>
    <property type="molecule type" value="Genomic_DNA"/>
</dbReference>
<feature type="region of interest" description="Disordered" evidence="6">
    <location>
        <begin position="305"/>
        <end position="325"/>
    </location>
</feature>
<gene>
    <name evidence="9" type="ORF">SMF913_28339</name>
</gene>
<evidence type="ECO:0000256" key="2">
    <source>
        <dbReference type="ARBA" id="ARBA00022598"/>
    </source>
</evidence>
<reference evidence="9 10" key="1">
    <citation type="submission" date="2015-09" db="EMBL/GenBank/DDBJ databases">
        <title>Genome sequence, genome mining and natural product profiling of a biocontrol bacterium Streptomyces malaysiensis F913.</title>
        <authorList>
            <person name="Xu Y."/>
            <person name="Wei J."/>
            <person name="Xie J."/>
            <person name="Li T."/>
            <person name="Zhou Z."/>
        </authorList>
    </citation>
    <scope>NUCLEOTIDE SEQUENCE [LARGE SCALE GENOMIC DNA]</scope>
    <source>
        <strain evidence="9 10">F913</strain>
    </source>
</reference>
<evidence type="ECO:0000256" key="3">
    <source>
        <dbReference type="ARBA" id="ARBA00022741"/>
    </source>
</evidence>
<dbReference type="Pfam" id="PF05746">
    <property type="entry name" value="DALR_1"/>
    <property type="match status" value="1"/>
</dbReference>
<dbReference type="InterPro" id="IPR001278">
    <property type="entry name" value="Arg-tRNA-ligase"/>
</dbReference>
<evidence type="ECO:0000256" key="5">
    <source>
        <dbReference type="ARBA" id="ARBA00049339"/>
    </source>
</evidence>
<dbReference type="RefSeq" id="WP_102937276.1">
    <property type="nucleotide sequence ID" value="NZ_LJIW01000002.1"/>
</dbReference>
<proteinExistence type="predicted"/>
<comment type="catalytic activity">
    <reaction evidence="5">
        <text>tRNA(Arg) + L-arginine + ATP = L-arginyl-tRNA(Arg) + AMP + diphosphate</text>
        <dbReference type="Rhea" id="RHEA:20301"/>
        <dbReference type="Rhea" id="RHEA-COMP:9658"/>
        <dbReference type="Rhea" id="RHEA-COMP:9673"/>
        <dbReference type="ChEBI" id="CHEBI:30616"/>
        <dbReference type="ChEBI" id="CHEBI:32682"/>
        <dbReference type="ChEBI" id="CHEBI:33019"/>
        <dbReference type="ChEBI" id="CHEBI:78442"/>
        <dbReference type="ChEBI" id="CHEBI:78513"/>
        <dbReference type="ChEBI" id="CHEBI:456215"/>
        <dbReference type="EC" id="6.1.1.19"/>
    </reaction>
</comment>
<dbReference type="EC" id="6.1.1.19" evidence="1"/>
<evidence type="ECO:0000259" key="8">
    <source>
        <dbReference type="SMART" id="SM01016"/>
    </source>
</evidence>
<dbReference type="InterPro" id="IPR036695">
    <property type="entry name" value="Arg-tRNA-synth_N_sf"/>
</dbReference>